<evidence type="ECO:0000313" key="2">
    <source>
        <dbReference type="Proteomes" id="UP000000238"/>
    </source>
</evidence>
<dbReference type="EMBL" id="CP000155">
    <property type="protein sequence ID" value="ABC30533.1"/>
    <property type="molecule type" value="Genomic_DNA"/>
</dbReference>
<dbReference type="SUPFAM" id="SSF53335">
    <property type="entry name" value="S-adenosyl-L-methionine-dependent methyltransferases"/>
    <property type="match status" value="1"/>
</dbReference>
<dbReference type="KEGG" id="hch:HCH_03801"/>
<dbReference type="STRING" id="349521.HCH_03801"/>
<dbReference type="InterPro" id="IPR029063">
    <property type="entry name" value="SAM-dependent_MTases_sf"/>
</dbReference>
<accession>Q2SFP1</accession>
<protein>
    <submittedName>
        <fullName evidence="1">Uncharacterized protein</fullName>
    </submittedName>
</protein>
<name>Q2SFP1_HAHCH</name>
<sequence>MEVEVKVAQALRSRKPPIIRWIIMFLWRMDLLVMNVLNHVMEFVLMHQPHKQRYLERVAGLLNPGGAAVFEEPELSSQFCYPCLSEFYYASELTLELGKMKG</sequence>
<proteinExistence type="predicted"/>
<dbReference type="Proteomes" id="UP000000238">
    <property type="component" value="Chromosome"/>
</dbReference>
<dbReference type="HOGENOM" id="CLU_2273422_0_0_6"/>
<organism evidence="1 2">
    <name type="scientific">Hahella chejuensis (strain KCTC 2396)</name>
    <dbReference type="NCBI Taxonomy" id="349521"/>
    <lineage>
        <taxon>Bacteria</taxon>
        <taxon>Pseudomonadati</taxon>
        <taxon>Pseudomonadota</taxon>
        <taxon>Gammaproteobacteria</taxon>
        <taxon>Oceanospirillales</taxon>
        <taxon>Hahellaceae</taxon>
        <taxon>Hahella</taxon>
    </lineage>
</organism>
<gene>
    <name evidence="1" type="ordered locus">HCH_03801</name>
</gene>
<reference evidence="1 2" key="1">
    <citation type="journal article" date="2005" name="Nucleic Acids Res.">
        <title>Genomic blueprint of Hahella chejuensis, a marine microbe producing an algicidal agent.</title>
        <authorList>
            <person name="Jeong H."/>
            <person name="Yim J.H."/>
            <person name="Lee C."/>
            <person name="Choi S.-H."/>
            <person name="Park Y.K."/>
            <person name="Yoon S.H."/>
            <person name="Hur C.-G."/>
            <person name="Kang H.-Y."/>
            <person name="Kim D."/>
            <person name="Lee H.H."/>
            <person name="Park K.H."/>
            <person name="Park S.-H."/>
            <person name="Park H.-S."/>
            <person name="Lee H.K."/>
            <person name="Oh T.K."/>
            <person name="Kim J.F."/>
        </authorList>
    </citation>
    <scope>NUCLEOTIDE SEQUENCE [LARGE SCALE GENOMIC DNA]</scope>
    <source>
        <strain evidence="1 2">KCTC 2396</strain>
    </source>
</reference>
<evidence type="ECO:0000313" key="1">
    <source>
        <dbReference type="EMBL" id="ABC30533.1"/>
    </source>
</evidence>
<keyword evidence="2" id="KW-1185">Reference proteome</keyword>
<dbReference type="AlphaFoldDB" id="Q2SFP1"/>